<dbReference type="InterPro" id="IPR002734">
    <property type="entry name" value="RibDG_C"/>
</dbReference>
<evidence type="ECO:0000313" key="3">
    <source>
        <dbReference type="Proteomes" id="UP000683575"/>
    </source>
</evidence>
<evidence type="ECO:0000313" key="2">
    <source>
        <dbReference type="EMBL" id="QWZ09921.1"/>
    </source>
</evidence>
<dbReference type="Pfam" id="PF01872">
    <property type="entry name" value="RibD_C"/>
    <property type="match status" value="1"/>
</dbReference>
<dbReference type="PANTHER" id="PTHR38011:SF2">
    <property type="entry name" value="BIFUNCTIONAL DEAMINASE-REDUCTASE DOMAIN PROTEIN"/>
    <property type="match status" value="1"/>
</dbReference>
<dbReference type="KEGG" id="nps:KRR39_09420"/>
<reference evidence="2" key="1">
    <citation type="submission" date="2021-06" db="EMBL/GenBank/DDBJ databases">
        <title>Complete genome sequence of Nocardioides sp. G188.</title>
        <authorList>
            <person name="Im W.-T."/>
        </authorList>
    </citation>
    <scope>NUCLEOTIDE SEQUENCE</scope>
    <source>
        <strain evidence="2">G188</strain>
    </source>
</reference>
<evidence type="ECO:0000259" key="1">
    <source>
        <dbReference type="Pfam" id="PF01872"/>
    </source>
</evidence>
<gene>
    <name evidence="2" type="ORF">KRR39_09420</name>
</gene>
<dbReference type="GO" id="GO:0009231">
    <property type="term" value="P:riboflavin biosynthetic process"/>
    <property type="evidence" value="ECO:0007669"/>
    <property type="project" value="InterPro"/>
</dbReference>
<proteinExistence type="predicted"/>
<dbReference type="PANTHER" id="PTHR38011">
    <property type="entry name" value="DIHYDROFOLATE REDUCTASE FAMILY PROTEIN (AFU_ORTHOLOGUE AFUA_8G06820)"/>
    <property type="match status" value="1"/>
</dbReference>
<feature type="domain" description="Bacterial bifunctional deaminase-reductase C-terminal" evidence="1">
    <location>
        <begin position="4"/>
        <end position="174"/>
    </location>
</feature>
<protein>
    <submittedName>
        <fullName evidence="2">Dihydrofolate reductase family protein</fullName>
    </submittedName>
</protein>
<organism evidence="2 3">
    <name type="scientific">Nocardioides panacis</name>
    <dbReference type="NCBI Taxonomy" id="2849501"/>
    <lineage>
        <taxon>Bacteria</taxon>
        <taxon>Bacillati</taxon>
        <taxon>Actinomycetota</taxon>
        <taxon>Actinomycetes</taxon>
        <taxon>Propionibacteriales</taxon>
        <taxon>Nocardioidaceae</taxon>
        <taxon>Nocardioides</taxon>
    </lineage>
</organism>
<accession>A0A975Y1W0</accession>
<dbReference type="InterPro" id="IPR050765">
    <property type="entry name" value="Riboflavin_Biosynth_HTPR"/>
</dbReference>
<dbReference type="GO" id="GO:0008703">
    <property type="term" value="F:5-amino-6-(5-phosphoribosylamino)uracil reductase activity"/>
    <property type="evidence" value="ECO:0007669"/>
    <property type="project" value="InterPro"/>
</dbReference>
<sequence>MMSTLTVDLFSSLDGFGGAEGWPGYWGKEGPELMAWLEEKLAEDHVLVMGAHTYRTMSEIVAAQEDPTFARMAEIPKVVFSTTLDLPLAWENTELVAEDAVAAMARMKQERSAPMRTMGSISLSTSLLRAGLVDYLQVTVFPVVTGQSGREPLFAGGPDLDLELVDSRTFDGRAQLLGYVPTLH</sequence>
<dbReference type="EMBL" id="CP077062">
    <property type="protein sequence ID" value="QWZ09921.1"/>
    <property type="molecule type" value="Genomic_DNA"/>
</dbReference>
<dbReference type="AlphaFoldDB" id="A0A975Y1W0"/>
<keyword evidence="3" id="KW-1185">Reference proteome</keyword>
<name>A0A975Y1W0_9ACTN</name>
<dbReference type="Proteomes" id="UP000683575">
    <property type="component" value="Chromosome"/>
</dbReference>